<comment type="similarity">
    <text evidence="3">Belongs to the histone-like Alba family.</text>
</comment>
<dbReference type="GO" id="GO:0001682">
    <property type="term" value="P:tRNA 5'-leader removal"/>
    <property type="evidence" value="ECO:0007669"/>
    <property type="project" value="InterPro"/>
</dbReference>
<dbReference type="Pfam" id="PF12328">
    <property type="entry name" value="Rpp20"/>
    <property type="match status" value="1"/>
</dbReference>
<proteinExistence type="inferred from homology"/>
<evidence type="ECO:0000256" key="7">
    <source>
        <dbReference type="ARBA" id="ARBA00023242"/>
    </source>
</evidence>
<dbReference type="STRING" id="46245.A0A0R3P0L7"/>
<organism evidence="12 13">
    <name type="scientific">Drosophila pseudoobscura pseudoobscura</name>
    <name type="common">Fruit fly</name>
    <dbReference type="NCBI Taxonomy" id="46245"/>
    <lineage>
        <taxon>Eukaryota</taxon>
        <taxon>Metazoa</taxon>
        <taxon>Ecdysozoa</taxon>
        <taxon>Arthropoda</taxon>
        <taxon>Hexapoda</taxon>
        <taxon>Insecta</taxon>
        <taxon>Pterygota</taxon>
        <taxon>Neoptera</taxon>
        <taxon>Endopterygota</taxon>
        <taxon>Diptera</taxon>
        <taxon>Brachycera</taxon>
        <taxon>Muscomorpha</taxon>
        <taxon>Ephydroidea</taxon>
        <taxon>Drosophilidae</taxon>
        <taxon>Drosophila</taxon>
        <taxon>Sophophora</taxon>
    </lineage>
</organism>
<dbReference type="InterPro" id="IPR014612">
    <property type="entry name" value="Pop7/Rpp20"/>
</dbReference>
<gene>
    <name evidence="13" type="primary">Rpp20</name>
</gene>
<accession>A0A6I8W8G8</accession>
<evidence type="ECO:0000256" key="11">
    <source>
        <dbReference type="SAM" id="MobiDB-lite"/>
    </source>
</evidence>
<keyword evidence="5" id="KW-0698">rRNA processing</keyword>
<dbReference type="Proteomes" id="UP000001819">
    <property type="component" value="Chromosome X"/>
</dbReference>
<keyword evidence="12" id="KW-1185">Reference proteome</keyword>
<sequence length="193" mass="22089">MMESNAPELGAKPRTNNRNSHSRRNQSDSANHRVVRKLPPRADNDRCNIYITSKTDFKAQQRRCEELLNSGVKEIFLHCMGYSITRGLNLALRLIKNSEGALGYTINTSTIQLVDELHPLCDEDDITFRQRNNSALHIKIFSNNLFNIDVPRLPAQPALPKVSQREPPKPHQQQQQQQPQKAKAKKQTTRSQK</sequence>
<dbReference type="GO" id="GO:0006364">
    <property type="term" value="P:rRNA processing"/>
    <property type="evidence" value="ECO:0007669"/>
    <property type="project" value="UniProtKB-KW"/>
</dbReference>
<reference evidence="13" key="1">
    <citation type="submission" date="2025-08" db="UniProtKB">
        <authorList>
            <consortium name="RefSeq"/>
        </authorList>
    </citation>
    <scope>IDENTIFICATION</scope>
    <source>
        <strain evidence="13">MV-25-SWS-2005</strain>
        <tissue evidence="13">Whole body</tissue>
    </source>
</reference>
<evidence type="ECO:0000256" key="6">
    <source>
        <dbReference type="ARBA" id="ARBA00022694"/>
    </source>
</evidence>
<dbReference type="GO" id="GO:0003676">
    <property type="term" value="F:nucleic acid binding"/>
    <property type="evidence" value="ECO:0007669"/>
    <property type="project" value="InterPro"/>
</dbReference>
<evidence type="ECO:0000256" key="8">
    <source>
        <dbReference type="ARBA" id="ARBA00053284"/>
    </source>
</evidence>
<dbReference type="RefSeq" id="XP_033239670.1">
    <property type="nucleotide sequence ID" value="XM_033383779.1"/>
</dbReference>
<evidence type="ECO:0000256" key="4">
    <source>
        <dbReference type="ARBA" id="ARBA00022490"/>
    </source>
</evidence>
<evidence type="ECO:0000256" key="1">
    <source>
        <dbReference type="ARBA" id="ARBA00004463"/>
    </source>
</evidence>
<dbReference type="PANTHER" id="PTHR15314">
    <property type="entry name" value="RIBONUCLEASE P PROTEIN SUBUNIT P20"/>
    <property type="match status" value="1"/>
</dbReference>
<evidence type="ECO:0000313" key="12">
    <source>
        <dbReference type="Proteomes" id="UP000001819"/>
    </source>
</evidence>
<dbReference type="SUPFAM" id="SSF82704">
    <property type="entry name" value="AlbA-like"/>
    <property type="match status" value="1"/>
</dbReference>
<dbReference type="PANTHER" id="PTHR15314:SF1">
    <property type="entry name" value="RIBONUCLEASE P PROTEIN SUBUNIT P20"/>
    <property type="match status" value="1"/>
</dbReference>
<feature type="region of interest" description="Disordered" evidence="11">
    <location>
        <begin position="1"/>
        <end position="38"/>
    </location>
</feature>
<comment type="subcellular location">
    <subcellularLocation>
        <location evidence="1">Cytoplasmic granule</location>
    </subcellularLocation>
    <subcellularLocation>
        <location evidence="2">Nucleus</location>
        <location evidence="2">Nucleolus</location>
    </subcellularLocation>
</comment>
<feature type="compositionally biased region" description="Low complexity" evidence="11">
    <location>
        <begin position="171"/>
        <end position="181"/>
    </location>
</feature>
<dbReference type="KEGG" id="dpo:26533210"/>
<dbReference type="AlphaFoldDB" id="A0A0R3P0L7"/>
<evidence type="ECO:0000313" key="13">
    <source>
        <dbReference type="RefSeq" id="XP_033239670.1"/>
    </source>
</evidence>
<dbReference type="FunCoup" id="A0A0R3P0L7">
    <property type="interactions" value="928"/>
</dbReference>
<evidence type="ECO:0000256" key="5">
    <source>
        <dbReference type="ARBA" id="ARBA00022552"/>
    </source>
</evidence>
<accession>A0A0R3P0L7</accession>
<comment type="subunit">
    <text evidence="9">Component of nuclear RNase P and RNase MRP complexes. RNase P consists of a catalytic RNA moiety and 10 different protein chains; POP1, POP4, POP5, POP7, RPP14, RPP21, RPP25, RPP30, RPP38 and RPP40. Within the RNase P complex, POP1, POP7 and RPP25 form the 'finger' subcomplex, POP5, RPP14, RPP40 and homodimeric RPP30 form the 'palm' subcomplex, and RPP21, POP4 and RPP38 form the 'wrist' subcomplex. All subunits of the RNase P complex interact with the catalytic RNA. Several subunits of RNase P are also part of the RNase MRP complex. RNase MRP consists of a catalytic RNA moiety and about 8 protein subunits; POP1, POP7, RPP25, RPP30, RPP38, RPP40 and possibly also POP4 and POP5. Interacts with SMN1. POP7 forms a heterodimer with RPP25 that binds to the P3 stem loop of the catalytic RNA.</text>
</comment>
<dbReference type="GO" id="GO:0005655">
    <property type="term" value="C:nucleolar ribonuclease P complex"/>
    <property type="evidence" value="ECO:0007669"/>
    <property type="project" value="InterPro"/>
</dbReference>
<feature type="region of interest" description="Disordered" evidence="11">
    <location>
        <begin position="156"/>
        <end position="193"/>
    </location>
</feature>
<dbReference type="InterPro" id="IPR036882">
    <property type="entry name" value="Alba-like_dom_sf"/>
</dbReference>
<dbReference type="GO" id="GO:0000172">
    <property type="term" value="C:ribonuclease MRP complex"/>
    <property type="evidence" value="ECO:0007669"/>
    <property type="project" value="InterPro"/>
</dbReference>
<evidence type="ECO:0000256" key="3">
    <source>
        <dbReference type="ARBA" id="ARBA00008018"/>
    </source>
</evidence>
<evidence type="ECO:0000256" key="10">
    <source>
        <dbReference type="ARBA" id="ARBA00068472"/>
    </source>
</evidence>
<name>A0A0R3P0L7_DROPS</name>
<keyword evidence="7" id="KW-0539">Nucleus</keyword>
<feature type="compositionally biased region" description="Basic residues" evidence="11">
    <location>
        <begin position="182"/>
        <end position="193"/>
    </location>
</feature>
<dbReference type="InParanoid" id="A0A0R3P0L7"/>
<keyword evidence="4" id="KW-0963">Cytoplasm</keyword>
<comment type="function">
    <text evidence="8">Component of ribonuclease P, a ribonucleoprotein complex that generates mature tRNA molecules by cleaving their 5'-ends. Also a component of the MRP ribonuclease complex, which cleaves pre-rRNA sequences.</text>
</comment>
<keyword evidence="6" id="KW-0819">tRNA processing</keyword>
<evidence type="ECO:0000256" key="9">
    <source>
        <dbReference type="ARBA" id="ARBA00064615"/>
    </source>
</evidence>
<dbReference type="Gene3D" id="3.30.110.20">
    <property type="entry name" value="Alba-like domain"/>
    <property type="match status" value="1"/>
</dbReference>
<dbReference type="eggNOG" id="KOG3631">
    <property type="taxonomic scope" value="Eukaryota"/>
</dbReference>
<dbReference type="ExpressionAtlas" id="A0A0R3P0L7">
    <property type="expression patterns" value="baseline"/>
</dbReference>
<dbReference type="FunFam" id="3.30.110.20:FF:000002">
    <property type="entry name" value="Ribonuclease P protein subunit p20"/>
    <property type="match status" value="1"/>
</dbReference>
<dbReference type="Bgee" id="FBgn0272197">
    <property type="expression patterns" value="Expressed in female reproductive system and 2 other cell types or tissues"/>
</dbReference>
<protein>
    <recommendedName>
        <fullName evidence="10">Ribonuclease P protein subunit p20</fullName>
    </recommendedName>
</protein>
<evidence type="ECO:0000256" key="2">
    <source>
        <dbReference type="ARBA" id="ARBA00004604"/>
    </source>
</evidence>